<keyword evidence="2" id="KW-0732">Signal</keyword>
<gene>
    <name evidence="3" type="ORF">PRELSG_0902500</name>
</gene>
<feature type="signal peptide" evidence="2">
    <location>
        <begin position="1"/>
        <end position="20"/>
    </location>
</feature>
<name>A0A1J1H5G2_PLARL</name>
<evidence type="ECO:0000256" key="2">
    <source>
        <dbReference type="SAM" id="SignalP"/>
    </source>
</evidence>
<keyword evidence="1" id="KW-1133">Transmembrane helix</keyword>
<evidence type="ECO:0000313" key="4">
    <source>
        <dbReference type="Proteomes" id="UP000220158"/>
    </source>
</evidence>
<dbReference type="EMBL" id="LN835304">
    <property type="protein sequence ID" value="CRG99929.1"/>
    <property type="molecule type" value="Genomic_DNA"/>
</dbReference>
<evidence type="ECO:0000256" key="1">
    <source>
        <dbReference type="SAM" id="Phobius"/>
    </source>
</evidence>
<dbReference type="AlphaFoldDB" id="A0A1J1H5G2"/>
<feature type="transmembrane region" description="Helical" evidence="1">
    <location>
        <begin position="589"/>
        <end position="610"/>
    </location>
</feature>
<dbReference type="VEuPathDB" id="PlasmoDB:PRELSG_0902500"/>
<dbReference type="GeneID" id="39736037"/>
<keyword evidence="1" id="KW-0472">Membrane</keyword>
<proteinExistence type="predicted"/>
<reference evidence="3 4" key="1">
    <citation type="submission" date="2015-04" db="EMBL/GenBank/DDBJ databases">
        <authorList>
            <consortium name="Pathogen Informatics"/>
        </authorList>
    </citation>
    <scope>NUCLEOTIDE SEQUENCE [LARGE SCALE GENOMIC DNA]</scope>
    <source>
        <strain evidence="3 4">SGS1</strain>
    </source>
</reference>
<dbReference type="OMA" id="GHINCYI"/>
<accession>A0A1J1H5G2</accession>
<feature type="chain" id="PRO_5012768912" evidence="2">
    <location>
        <begin position="21"/>
        <end position="639"/>
    </location>
</feature>
<dbReference type="Proteomes" id="UP000220158">
    <property type="component" value="Chromosome 9"/>
</dbReference>
<dbReference type="RefSeq" id="XP_028532934.1">
    <property type="nucleotide sequence ID" value="XM_028676447.1"/>
</dbReference>
<protein>
    <submittedName>
        <fullName evidence="3">Uncharacterized protein</fullName>
    </submittedName>
</protein>
<dbReference type="KEGG" id="prel:PRELSG_0902500"/>
<keyword evidence="4" id="KW-1185">Reference proteome</keyword>
<sequence length="639" mass="76348">MMNFLNFCIFTFCFLIYVQCSTTESFKFIYVNYIKDNNLKNESDNFQYIYVNENEDKFQIKSSVVGEIKLEDEIYFYKSFTKVINYFKYGIPVNVNFIFEYNDGDLILLNHDKKGVICKISDLYYSENGTKYTTNKKEMYVKSEVFDIVSYSNYNNDMIKSVALCEIKNDVFLPTKYLCYPSFNVGLNATFIKNEEYKKLLESINLYMIEDNAPLLQKISDYFKNLFKVDFENINFSYYIFNKTILCNLQNFLPNNIKDYQKDEEIQHKLQLYNDEYIDSNNTYLFSNMSDYKKIDDKFIIWRHKNKNLVEKNFEKCNTFFFNQSNYISEYKNLQIVYESSLYKHINLFKNASLTEIKSISSVGEYTAFLYKYDDYIVILKNYKPYLYFQLKSVVDIVLFQDSYNDLNFYYINLDIVKNTMYIYRCNLNSDDLKCKEISYIPYENNVQQPTFYISTVQKRDISAVFVSTKTKIWKIYKNKNNTYERKILDYISNKDTEYFGHINCYIMEIIYEKKLFYKYLSNKSKNVDKVNGCSYLKHFTDSENSLLTSFMENKHFMQKTYHIIKDKKFIVSSGSTNLTIKVNEMSNLIMIFFIIIILLLAVYVIFKIVSFNKSKFGKMKQYIFDDARTSCASTVGRA</sequence>
<keyword evidence="1" id="KW-0812">Transmembrane</keyword>
<evidence type="ECO:0000313" key="3">
    <source>
        <dbReference type="EMBL" id="CRG99929.1"/>
    </source>
</evidence>
<dbReference type="OrthoDB" id="372021at2759"/>
<organism evidence="3 4">
    <name type="scientific">Plasmodium relictum</name>
    <dbReference type="NCBI Taxonomy" id="85471"/>
    <lineage>
        <taxon>Eukaryota</taxon>
        <taxon>Sar</taxon>
        <taxon>Alveolata</taxon>
        <taxon>Apicomplexa</taxon>
        <taxon>Aconoidasida</taxon>
        <taxon>Haemosporida</taxon>
        <taxon>Plasmodiidae</taxon>
        <taxon>Plasmodium</taxon>
        <taxon>Plasmodium (Haemamoeba)</taxon>
    </lineage>
</organism>